<reference evidence="9 10" key="1">
    <citation type="journal article" date="2008" name="Nature">
        <title>The genome of the choanoflagellate Monosiga brevicollis and the origin of metazoans.</title>
        <authorList>
            <consortium name="JGI Sequencing"/>
            <person name="King N."/>
            <person name="Westbrook M.J."/>
            <person name="Young S.L."/>
            <person name="Kuo A."/>
            <person name="Abedin M."/>
            <person name="Chapman J."/>
            <person name="Fairclough S."/>
            <person name="Hellsten U."/>
            <person name="Isogai Y."/>
            <person name="Letunic I."/>
            <person name="Marr M."/>
            <person name="Pincus D."/>
            <person name="Putnam N."/>
            <person name="Rokas A."/>
            <person name="Wright K.J."/>
            <person name="Zuzow R."/>
            <person name="Dirks W."/>
            <person name="Good M."/>
            <person name="Goodstein D."/>
            <person name="Lemons D."/>
            <person name="Li W."/>
            <person name="Lyons J.B."/>
            <person name="Morris A."/>
            <person name="Nichols S."/>
            <person name="Richter D.J."/>
            <person name="Salamov A."/>
            <person name="Bork P."/>
            <person name="Lim W.A."/>
            <person name="Manning G."/>
            <person name="Miller W.T."/>
            <person name="McGinnis W."/>
            <person name="Shapiro H."/>
            <person name="Tjian R."/>
            <person name="Grigoriev I.V."/>
            <person name="Rokhsar D."/>
        </authorList>
    </citation>
    <scope>NUCLEOTIDE SEQUENCE [LARGE SCALE GENOMIC DNA]</scope>
    <source>
        <strain evidence="10">MX1 / ATCC 50154</strain>
    </source>
</reference>
<dbReference type="PANTHER" id="PTHR31503:SF36">
    <property type="entry name" value="SODIUM_CALCIUM EXCHANGER MEMBRANE REGION DOMAIN-CONTAINING PROTEIN"/>
    <property type="match status" value="1"/>
</dbReference>
<dbReference type="Proteomes" id="UP000001357">
    <property type="component" value="Unassembled WGS sequence"/>
</dbReference>
<gene>
    <name evidence="9" type="ORF">MONBRDRAFT_13838</name>
</gene>
<dbReference type="GO" id="GO:0012505">
    <property type="term" value="C:endomembrane system"/>
    <property type="evidence" value="ECO:0007669"/>
    <property type="project" value="UniProtKB-SubCell"/>
</dbReference>
<feature type="transmembrane region" description="Helical" evidence="7">
    <location>
        <begin position="80"/>
        <end position="100"/>
    </location>
</feature>
<dbReference type="AlphaFoldDB" id="A9UPT3"/>
<dbReference type="GeneID" id="5888127"/>
<evidence type="ECO:0000256" key="3">
    <source>
        <dbReference type="ARBA" id="ARBA00022692"/>
    </source>
</evidence>
<dbReference type="eggNOG" id="ENOG502QV8Y">
    <property type="taxonomic scope" value="Eukaryota"/>
</dbReference>
<protein>
    <recommendedName>
        <fullName evidence="8">Sodium/calcium exchanger membrane region domain-containing protein</fullName>
    </recommendedName>
</protein>
<evidence type="ECO:0000256" key="6">
    <source>
        <dbReference type="ARBA" id="ARBA00023136"/>
    </source>
</evidence>
<dbReference type="GO" id="GO:0005774">
    <property type="term" value="C:vacuolar membrane"/>
    <property type="evidence" value="ECO:0007669"/>
    <property type="project" value="UniProtKB-ARBA"/>
</dbReference>
<organism evidence="9 10">
    <name type="scientific">Monosiga brevicollis</name>
    <name type="common">Choanoflagellate</name>
    <dbReference type="NCBI Taxonomy" id="81824"/>
    <lineage>
        <taxon>Eukaryota</taxon>
        <taxon>Choanoflagellata</taxon>
        <taxon>Craspedida</taxon>
        <taxon>Salpingoecidae</taxon>
        <taxon>Monosiga</taxon>
    </lineage>
</organism>
<dbReference type="PANTHER" id="PTHR31503">
    <property type="entry name" value="VACUOLAR CALCIUM ION TRANSPORTER"/>
    <property type="match status" value="1"/>
</dbReference>
<keyword evidence="10" id="KW-1185">Reference proteome</keyword>
<sequence>VDVLNDIGTRTGIKPFYIAFVLAPLASNASELIAAFNYAQKKTEKTMAISLATLEGAAIMNNTFCLGIFLVLVYCKNLAWQFSAETISILLIQVAMVGMAMKRIHTLLDACIIMSFYPLSLLVVALLEGPGNID</sequence>
<comment type="subcellular location">
    <subcellularLocation>
        <location evidence="1">Endomembrane system</location>
        <topology evidence="1">Multi-pass membrane protein</topology>
    </subcellularLocation>
</comment>
<dbReference type="InterPro" id="IPR004713">
    <property type="entry name" value="CaH_exchang"/>
</dbReference>
<feature type="transmembrane region" description="Helical" evidence="7">
    <location>
        <begin position="16"/>
        <end position="39"/>
    </location>
</feature>
<dbReference type="InterPro" id="IPR044880">
    <property type="entry name" value="NCX_ion-bd_dom_sf"/>
</dbReference>
<dbReference type="Gene3D" id="1.20.1420.30">
    <property type="entry name" value="NCX, central ion-binding region"/>
    <property type="match status" value="1"/>
</dbReference>
<proteinExistence type="predicted"/>
<accession>A9UPT3</accession>
<evidence type="ECO:0000256" key="7">
    <source>
        <dbReference type="SAM" id="Phobius"/>
    </source>
</evidence>
<evidence type="ECO:0000256" key="2">
    <source>
        <dbReference type="ARBA" id="ARBA00022448"/>
    </source>
</evidence>
<keyword evidence="5" id="KW-0406">Ion transport</keyword>
<feature type="domain" description="Sodium/calcium exchanger membrane region" evidence="8">
    <location>
        <begin position="1"/>
        <end position="124"/>
    </location>
</feature>
<feature type="transmembrane region" description="Helical" evidence="7">
    <location>
        <begin position="51"/>
        <end position="74"/>
    </location>
</feature>
<dbReference type="GO" id="GO:0015369">
    <property type="term" value="F:calcium:proton antiporter activity"/>
    <property type="evidence" value="ECO:0007669"/>
    <property type="project" value="UniProtKB-ARBA"/>
</dbReference>
<evidence type="ECO:0000259" key="8">
    <source>
        <dbReference type="Pfam" id="PF01699"/>
    </source>
</evidence>
<dbReference type="Pfam" id="PF01699">
    <property type="entry name" value="Na_Ca_ex"/>
    <property type="match status" value="1"/>
</dbReference>
<feature type="transmembrane region" description="Helical" evidence="7">
    <location>
        <begin position="107"/>
        <end position="127"/>
    </location>
</feature>
<dbReference type="KEGG" id="mbr:MONBRDRAFT_13838"/>
<dbReference type="InterPro" id="IPR004837">
    <property type="entry name" value="NaCa_Exmemb"/>
</dbReference>
<dbReference type="RefSeq" id="XP_001742689.1">
    <property type="nucleotide sequence ID" value="XM_001742637.1"/>
</dbReference>
<evidence type="ECO:0000256" key="1">
    <source>
        <dbReference type="ARBA" id="ARBA00004127"/>
    </source>
</evidence>
<keyword evidence="2" id="KW-0813">Transport</keyword>
<keyword evidence="4 7" id="KW-1133">Transmembrane helix</keyword>
<name>A9UPT3_MONBE</name>
<dbReference type="InParanoid" id="A9UPT3"/>
<dbReference type="OMA" id="WTFTAET"/>
<evidence type="ECO:0000256" key="4">
    <source>
        <dbReference type="ARBA" id="ARBA00022989"/>
    </source>
</evidence>
<evidence type="ECO:0000256" key="5">
    <source>
        <dbReference type="ARBA" id="ARBA00023065"/>
    </source>
</evidence>
<keyword evidence="6 7" id="KW-0472">Membrane</keyword>
<dbReference type="EMBL" id="CH991543">
    <property type="protein sequence ID" value="EDQ92927.1"/>
    <property type="molecule type" value="Genomic_DNA"/>
</dbReference>
<evidence type="ECO:0000313" key="9">
    <source>
        <dbReference type="EMBL" id="EDQ92927.1"/>
    </source>
</evidence>
<evidence type="ECO:0000313" key="10">
    <source>
        <dbReference type="Proteomes" id="UP000001357"/>
    </source>
</evidence>
<feature type="non-terminal residue" evidence="9">
    <location>
        <position position="1"/>
    </location>
</feature>
<keyword evidence="3 7" id="KW-0812">Transmembrane</keyword>